<protein>
    <submittedName>
        <fullName evidence="2">Uncharacterized protein</fullName>
    </submittedName>
</protein>
<dbReference type="Proteomes" id="UP000799428">
    <property type="component" value="Unassembled WGS sequence"/>
</dbReference>
<name>A0A6G1KEB6_9PLEO</name>
<evidence type="ECO:0000313" key="3">
    <source>
        <dbReference type="Proteomes" id="UP000799428"/>
    </source>
</evidence>
<evidence type="ECO:0000256" key="1">
    <source>
        <dbReference type="SAM" id="MobiDB-lite"/>
    </source>
</evidence>
<gene>
    <name evidence="2" type="ORF">K504DRAFT_236472</name>
</gene>
<sequence length="211" mass="23677">MCNGNGARRVGADELLCSALLSLSLYMCDDGLHSIHSLSIKEFKHEREREREGGRERAMDGLVGITCNRGGETRVVSSQHVARLKIDLLAAKRGQPTTPQPTTRAIDQTRNNLPPRYHHPRKPQQRQHTSRHHHHHHHPPSPHPAPILRLDKVAVRYSTYFCRVRGPGPGRNDRLLRPQHSCDPKAEVTQSLPSLAPGEAQLRALRPVLAP</sequence>
<accession>A0A6G1KEB6</accession>
<evidence type="ECO:0000313" key="2">
    <source>
        <dbReference type="EMBL" id="KAF2710822.1"/>
    </source>
</evidence>
<feature type="region of interest" description="Disordered" evidence="1">
    <location>
        <begin position="92"/>
        <end position="147"/>
    </location>
</feature>
<dbReference type="EMBL" id="MU005768">
    <property type="protein sequence ID" value="KAF2710822.1"/>
    <property type="molecule type" value="Genomic_DNA"/>
</dbReference>
<keyword evidence="3" id="KW-1185">Reference proteome</keyword>
<feature type="compositionally biased region" description="Basic residues" evidence="1">
    <location>
        <begin position="116"/>
        <end position="140"/>
    </location>
</feature>
<reference evidence="2" key="1">
    <citation type="journal article" date="2020" name="Stud. Mycol.">
        <title>101 Dothideomycetes genomes: a test case for predicting lifestyles and emergence of pathogens.</title>
        <authorList>
            <person name="Haridas S."/>
            <person name="Albert R."/>
            <person name="Binder M."/>
            <person name="Bloem J."/>
            <person name="Labutti K."/>
            <person name="Salamov A."/>
            <person name="Andreopoulos B."/>
            <person name="Baker S."/>
            <person name="Barry K."/>
            <person name="Bills G."/>
            <person name="Bluhm B."/>
            <person name="Cannon C."/>
            <person name="Castanera R."/>
            <person name="Culley D."/>
            <person name="Daum C."/>
            <person name="Ezra D."/>
            <person name="Gonzalez J."/>
            <person name="Henrissat B."/>
            <person name="Kuo A."/>
            <person name="Liang C."/>
            <person name="Lipzen A."/>
            <person name="Lutzoni F."/>
            <person name="Magnuson J."/>
            <person name="Mondo S."/>
            <person name="Nolan M."/>
            <person name="Ohm R."/>
            <person name="Pangilinan J."/>
            <person name="Park H.-J."/>
            <person name="Ramirez L."/>
            <person name="Alfaro M."/>
            <person name="Sun H."/>
            <person name="Tritt A."/>
            <person name="Yoshinaga Y."/>
            <person name="Zwiers L.-H."/>
            <person name="Turgeon B."/>
            <person name="Goodwin S."/>
            <person name="Spatafora J."/>
            <person name="Crous P."/>
            <person name="Grigoriev I."/>
        </authorList>
    </citation>
    <scope>NUCLEOTIDE SEQUENCE</scope>
    <source>
        <strain evidence="2">CBS 279.74</strain>
    </source>
</reference>
<dbReference type="AlphaFoldDB" id="A0A6G1KEB6"/>
<organism evidence="2 3">
    <name type="scientific">Pleomassaria siparia CBS 279.74</name>
    <dbReference type="NCBI Taxonomy" id="1314801"/>
    <lineage>
        <taxon>Eukaryota</taxon>
        <taxon>Fungi</taxon>
        <taxon>Dikarya</taxon>
        <taxon>Ascomycota</taxon>
        <taxon>Pezizomycotina</taxon>
        <taxon>Dothideomycetes</taxon>
        <taxon>Pleosporomycetidae</taxon>
        <taxon>Pleosporales</taxon>
        <taxon>Pleomassariaceae</taxon>
        <taxon>Pleomassaria</taxon>
    </lineage>
</organism>
<proteinExistence type="predicted"/>